<evidence type="ECO:0000313" key="2">
    <source>
        <dbReference type="Proteomes" id="UP000184267"/>
    </source>
</evidence>
<keyword evidence="2" id="KW-1185">Reference proteome</keyword>
<sequence length="193" mass="21922">MFRRPQPEGWERTDKLNVGLTGYGWCALRSLSTSCSPHGQTFCIARANTRLVAHFYFPEDFDLDHIDTMLRAIARDIKYTKNWGCEFCGDPAREIVFEYIADSTRNVKLLAASAHFICSKDRSHAVHKGVDRVHEMLHRLGMADAIGSPCPAMLKRTPGAVYIRKKRDVNIVLYASSKYTQLWIAIVSSRSKL</sequence>
<dbReference type="Proteomes" id="UP000184267">
    <property type="component" value="Unassembled WGS sequence"/>
</dbReference>
<comment type="caution">
    <text evidence="1">The sequence shown here is derived from an EMBL/GenBank/DDBJ whole genome shotgun (WGS) entry which is preliminary data.</text>
</comment>
<dbReference type="OrthoDB" id="341421at2759"/>
<name>A0A1M2VVI5_TRAPU</name>
<reference evidence="1 2" key="1">
    <citation type="submission" date="2016-10" db="EMBL/GenBank/DDBJ databases">
        <title>Genome sequence of the basidiomycete white-rot fungus Trametes pubescens.</title>
        <authorList>
            <person name="Makela M.R."/>
            <person name="Granchi Z."/>
            <person name="Peng M."/>
            <person name="De Vries R.P."/>
            <person name="Grigoriev I."/>
            <person name="Riley R."/>
            <person name="Hilden K."/>
        </authorList>
    </citation>
    <scope>NUCLEOTIDE SEQUENCE [LARGE SCALE GENOMIC DNA]</scope>
    <source>
        <strain evidence="1 2">FBCC735</strain>
    </source>
</reference>
<dbReference type="OMA" id="HFYFPED"/>
<dbReference type="EMBL" id="MNAD01000604">
    <property type="protein sequence ID" value="OJT11619.1"/>
    <property type="molecule type" value="Genomic_DNA"/>
</dbReference>
<accession>A0A1M2VVI5</accession>
<proteinExistence type="predicted"/>
<protein>
    <submittedName>
        <fullName evidence="1">Uncharacterized protein</fullName>
    </submittedName>
</protein>
<dbReference type="STRING" id="154538.A0A1M2VVI5"/>
<gene>
    <name evidence="1" type="ORF">TRAPUB_11847</name>
</gene>
<dbReference type="AlphaFoldDB" id="A0A1M2VVI5"/>
<organism evidence="1 2">
    <name type="scientific">Trametes pubescens</name>
    <name type="common">White-rot fungus</name>
    <dbReference type="NCBI Taxonomy" id="154538"/>
    <lineage>
        <taxon>Eukaryota</taxon>
        <taxon>Fungi</taxon>
        <taxon>Dikarya</taxon>
        <taxon>Basidiomycota</taxon>
        <taxon>Agaricomycotina</taxon>
        <taxon>Agaricomycetes</taxon>
        <taxon>Polyporales</taxon>
        <taxon>Polyporaceae</taxon>
        <taxon>Trametes</taxon>
    </lineage>
</organism>
<evidence type="ECO:0000313" key="1">
    <source>
        <dbReference type="EMBL" id="OJT11619.1"/>
    </source>
</evidence>